<dbReference type="PROSITE" id="PS00356">
    <property type="entry name" value="HTH_LACI_1"/>
    <property type="match status" value="1"/>
</dbReference>
<evidence type="ECO:0000256" key="3">
    <source>
        <dbReference type="ARBA" id="ARBA00023163"/>
    </source>
</evidence>
<dbReference type="SMART" id="SM00354">
    <property type="entry name" value="HTH_LACI"/>
    <property type="match status" value="1"/>
</dbReference>
<keyword evidence="2 5" id="KW-0238">DNA-binding</keyword>
<dbReference type="KEGG" id="afx:JZ786_10375"/>
<dbReference type="GO" id="GO:0003700">
    <property type="term" value="F:DNA-binding transcription factor activity"/>
    <property type="evidence" value="ECO:0007669"/>
    <property type="project" value="TreeGrafter"/>
</dbReference>
<dbReference type="Proteomes" id="UP000663505">
    <property type="component" value="Chromosome"/>
</dbReference>
<protein>
    <submittedName>
        <fullName evidence="5">LacI family DNA-binding transcriptional regulator</fullName>
    </submittedName>
</protein>
<dbReference type="Gene3D" id="1.10.260.40">
    <property type="entry name" value="lambda repressor-like DNA-binding domains"/>
    <property type="match status" value="1"/>
</dbReference>
<proteinExistence type="predicted"/>
<dbReference type="InterPro" id="IPR046335">
    <property type="entry name" value="LacI/GalR-like_sensor"/>
</dbReference>
<dbReference type="CDD" id="cd06288">
    <property type="entry name" value="PBP1_sucrose_transcription_regulator"/>
    <property type="match status" value="1"/>
</dbReference>
<dbReference type="PANTHER" id="PTHR30146:SF149">
    <property type="entry name" value="HTH-TYPE TRANSCRIPTIONAL REGULATOR EBGR"/>
    <property type="match status" value="1"/>
</dbReference>
<name>A0A9X7W3T6_9BACL</name>
<feature type="domain" description="HTH lacI-type" evidence="4">
    <location>
        <begin position="2"/>
        <end position="56"/>
    </location>
</feature>
<dbReference type="CDD" id="cd01392">
    <property type="entry name" value="HTH_LacI"/>
    <property type="match status" value="1"/>
</dbReference>
<dbReference type="Gene3D" id="3.40.50.2300">
    <property type="match status" value="2"/>
</dbReference>
<dbReference type="InterPro" id="IPR000843">
    <property type="entry name" value="HTH_LacI"/>
</dbReference>
<dbReference type="GO" id="GO:0000976">
    <property type="term" value="F:transcription cis-regulatory region binding"/>
    <property type="evidence" value="ECO:0007669"/>
    <property type="project" value="TreeGrafter"/>
</dbReference>
<accession>A0A9X7W3T6</accession>
<dbReference type="EMBL" id="CP071182">
    <property type="protein sequence ID" value="QSO49800.1"/>
    <property type="molecule type" value="Genomic_DNA"/>
</dbReference>
<reference evidence="5 6" key="1">
    <citation type="submission" date="2021-02" db="EMBL/GenBank/DDBJ databases">
        <title>Alicyclobacillus curvatus sp. nov. and Alicyclobacillus mengziensis sp. nov., two acidophilic bacteria isolated from acid mine drainage.</title>
        <authorList>
            <person name="Huang Y."/>
        </authorList>
    </citation>
    <scope>NUCLEOTIDE SEQUENCE [LARGE SCALE GENOMIC DNA]</scope>
    <source>
        <strain evidence="5 6">S30H14</strain>
    </source>
</reference>
<sequence length="347" mass="38674">MVRIKDIAKAANVSTATVSYVINERGNISSDTRKKVLKVIKELNYQPNNVAKSLKINKTNTIGVVVEDITVFSSPEIINGINESADENGLSILLTNLRVHRRIGNNFGEFDKCRTDVKAAVEELVSRQVDGIIYVGVHNRDLTGLIELDKPVVFSYCSSRTENQFSVNYDDELAAFEATNYLIGLGHQKIALISGLIDSIPAHGRFLGYYKALVSHNLEFNPEYVKTGDWEYLSGYTMAKELLSVKNRPTAILAMNDLMAGGVFEACRESGVRVPEDLSVIGFDNRECSFYFTPRLTTVNLPLNEIGMKSMEILVGAIRKSDIPETDVKLKCNLVERESVMEYSTVR</sequence>
<keyword evidence="1" id="KW-0805">Transcription regulation</keyword>
<evidence type="ECO:0000313" key="5">
    <source>
        <dbReference type="EMBL" id="QSO49800.1"/>
    </source>
</evidence>
<dbReference type="SUPFAM" id="SSF47413">
    <property type="entry name" value="lambda repressor-like DNA-binding domains"/>
    <property type="match status" value="1"/>
</dbReference>
<evidence type="ECO:0000259" key="4">
    <source>
        <dbReference type="PROSITE" id="PS50932"/>
    </source>
</evidence>
<keyword evidence="6" id="KW-1185">Reference proteome</keyword>
<organism evidence="5 6">
    <name type="scientific">Alicyclobacillus mengziensis</name>
    <dbReference type="NCBI Taxonomy" id="2931921"/>
    <lineage>
        <taxon>Bacteria</taxon>
        <taxon>Bacillati</taxon>
        <taxon>Bacillota</taxon>
        <taxon>Bacilli</taxon>
        <taxon>Bacillales</taxon>
        <taxon>Alicyclobacillaceae</taxon>
        <taxon>Alicyclobacillus</taxon>
    </lineage>
</organism>
<dbReference type="Pfam" id="PF00356">
    <property type="entry name" value="LacI"/>
    <property type="match status" value="1"/>
</dbReference>
<keyword evidence="3" id="KW-0804">Transcription</keyword>
<dbReference type="PROSITE" id="PS50932">
    <property type="entry name" value="HTH_LACI_2"/>
    <property type="match status" value="1"/>
</dbReference>
<dbReference type="Pfam" id="PF13377">
    <property type="entry name" value="Peripla_BP_3"/>
    <property type="match status" value="1"/>
</dbReference>
<gene>
    <name evidence="5" type="ORF">JZ786_10375</name>
</gene>
<evidence type="ECO:0000313" key="6">
    <source>
        <dbReference type="Proteomes" id="UP000663505"/>
    </source>
</evidence>
<dbReference type="InterPro" id="IPR028082">
    <property type="entry name" value="Peripla_BP_I"/>
</dbReference>
<dbReference type="PANTHER" id="PTHR30146">
    <property type="entry name" value="LACI-RELATED TRANSCRIPTIONAL REPRESSOR"/>
    <property type="match status" value="1"/>
</dbReference>
<dbReference type="SUPFAM" id="SSF53822">
    <property type="entry name" value="Periplasmic binding protein-like I"/>
    <property type="match status" value="1"/>
</dbReference>
<evidence type="ECO:0000256" key="2">
    <source>
        <dbReference type="ARBA" id="ARBA00023125"/>
    </source>
</evidence>
<dbReference type="InterPro" id="IPR010982">
    <property type="entry name" value="Lambda_DNA-bd_dom_sf"/>
</dbReference>
<dbReference type="AlphaFoldDB" id="A0A9X7W3T6"/>
<evidence type="ECO:0000256" key="1">
    <source>
        <dbReference type="ARBA" id="ARBA00023015"/>
    </source>
</evidence>